<evidence type="ECO:0000313" key="3">
    <source>
        <dbReference type="Proteomes" id="UP000314294"/>
    </source>
</evidence>
<gene>
    <name evidence="2" type="primary">APBB3</name>
    <name evidence="2" type="ORF">EYF80_067742</name>
</gene>
<dbReference type="Proteomes" id="UP000314294">
    <property type="component" value="Unassembled WGS sequence"/>
</dbReference>
<feature type="compositionally biased region" description="Basic and acidic residues" evidence="1">
    <location>
        <begin position="1"/>
        <end position="14"/>
    </location>
</feature>
<feature type="compositionally biased region" description="Polar residues" evidence="1">
    <location>
        <begin position="15"/>
        <end position="25"/>
    </location>
</feature>
<accession>A0A4Z2E062</accession>
<dbReference type="OrthoDB" id="5969782at2759"/>
<dbReference type="AlphaFoldDB" id="A0A4Z2E062"/>
<feature type="region of interest" description="Disordered" evidence="1">
    <location>
        <begin position="1"/>
        <end position="34"/>
    </location>
</feature>
<protein>
    <submittedName>
        <fullName evidence="2">Amyloid beta A4 protein-binding family B member 3</fullName>
    </submittedName>
</protein>
<reference evidence="2 3" key="1">
    <citation type="submission" date="2019-03" db="EMBL/GenBank/DDBJ databases">
        <title>First draft genome of Liparis tanakae, snailfish: a comprehensive survey of snailfish specific genes.</title>
        <authorList>
            <person name="Kim W."/>
            <person name="Song I."/>
            <person name="Jeong J.-H."/>
            <person name="Kim D."/>
            <person name="Kim S."/>
            <person name="Ryu S."/>
            <person name="Song J.Y."/>
            <person name="Lee S.K."/>
        </authorList>
    </citation>
    <scope>NUCLEOTIDE SEQUENCE [LARGE SCALE GENOMIC DNA]</scope>
    <source>
        <tissue evidence="2">Muscle</tissue>
    </source>
</reference>
<keyword evidence="3" id="KW-1185">Reference proteome</keyword>
<dbReference type="EMBL" id="SRLO01024024">
    <property type="protein sequence ID" value="TNN22144.1"/>
    <property type="molecule type" value="Genomic_DNA"/>
</dbReference>
<evidence type="ECO:0000256" key="1">
    <source>
        <dbReference type="SAM" id="MobiDB-lite"/>
    </source>
</evidence>
<evidence type="ECO:0000313" key="2">
    <source>
        <dbReference type="EMBL" id="TNN22144.1"/>
    </source>
</evidence>
<organism evidence="2 3">
    <name type="scientific">Liparis tanakae</name>
    <name type="common">Tanaka's snailfish</name>
    <dbReference type="NCBI Taxonomy" id="230148"/>
    <lineage>
        <taxon>Eukaryota</taxon>
        <taxon>Metazoa</taxon>
        <taxon>Chordata</taxon>
        <taxon>Craniata</taxon>
        <taxon>Vertebrata</taxon>
        <taxon>Euteleostomi</taxon>
        <taxon>Actinopterygii</taxon>
        <taxon>Neopterygii</taxon>
        <taxon>Teleostei</taxon>
        <taxon>Neoteleostei</taxon>
        <taxon>Acanthomorphata</taxon>
        <taxon>Eupercaria</taxon>
        <taxon>Perciformes</taxon>
        <taxon>Cottioidei</taxon>
        <taxon>Cottales</taxon>
        <taxon>Liparidae</taxon>
        <taxon>Liparis</taxon>
    </lineage>
</organism>
<proteinExistence type="predicted"/>
<comment type="caution">
    <text evidence="2">The sequence shown here is derived from an EMBL/GenBank/DDBJ whole genome shotgun (WGS) entry which is preliminary data.</text>
</comment>
<name>A0A4Z2E062_9TELE</name>
<sequence length="72" mass="8059">MHEMCFKTMSEKTSMRSSRSLTMESVSPGDPRPVDSLEAVRQQVQKFEVQYIGNLSVSKALGRSHTPDLLTS</sequence>